<evidence type="ECO:0000259" key="1">
    <source>
        <dbReference type="Pfam" id="PF00808"/>
    </source>
</evidence>
<organism evidence="3">
    <name type="scientific">Hexamita inflata</name>
    <dbReference type="NCBI Taxonomy" id="28002"/>
    <lineage>
        <taxon>Eukaryota</taxon>
        <taxon>Metamonada</taxon>
        <taxon>Diplomonadida</taxon>
        <taxon>Hexamitidae</taxon>
        <taxon>Hexamitinae</taxon>
        <taxon>Hexamita</taxon>
    </lineage>
</organism>
<evidence type="ECO:0000313" key="6">
    <source>
        <dbReference type="EMBL" id="CAL6024471.1"/>
    </source>
</evidence>
<sequence length="97" mass="11102">MERPYSLTLPLSKTKRISRLTNPAHSITPQATQLLTFTAEYVTKYILQEAEKEALKEGLKAINYSHIRKVVFRTPGLAYLEDTLPEKLILGDEEIQQ</sequence>
<dbReference type="AlphaFoldDB" id="A0AA86V8V7"/>
<keyword evidence="10" id="KW-1185">Reference proteome</keyword>
<accession>A0AA86V8V7</accession>
<dbReference type="SUPFAM" id="SSF47113">
    <property type="entry name" value="Histone-fold"/>
    <property type="match status" value="1"/>
</dbReference>
<proteinExistence type="predicted"/>
<dbReference type="Gene3D" id="1.10.20.10">
    <property type="entry name" value="Histone, subunit A"/>
    <property type="match status" value="1"/>
</dbReference>
<evidence type="ECO:0000313" key="5">
    <source>
        <dbReference type="EMBL" id="CAI9972607.1"/>
    </source>
</evidence>
<dbReference type="GO" id="GO:0046982">
    <property type="term" value="F:protein heterodimerization activity"/>
    <property type="evidence" value="ECO:0007669"/>
    <property type="project" value="InterPro"/>
</dbReference>
<evidence type="ECO:0000313" key="7">
    <source>
        <dbReference type="EMBL" id="CAL6041386.1"/>
    </source>
</evidence>
<dbReference type="EMBL" id="CATOUU010001045">
    <property type="protein sequence ID" value="CAI9968671.1"/>
    <property type="molecule type" value="Genomic_DNA"/>
</dbReference>
<dbReference type="Pfam" id="PF00808">
    <property type="entry name" value="CBFD_NFYB_HMF"/>
    <property type="match status" value="1"/>
</dbReference>
<name>A0AA86V8V7_9EUKA</name>
<dbReference type="Proteomes" id="UP001642409">
    <property type="component" value="Unassembled WGS sequence"/>
</dbReference>
<dbReference type="EMBL" id="CATOUU010000716">
    <property type="protein sequence ID" value="CAI9943487.1"/>
    <property type="molecule type" value="Genomic_DNA"/>
</dbReference>
<gene>
    <name evidence="6" type="ORF">HINF_LOCUS29629</name>
    <name evidence="2" type="ORF">HINF_LOCUS31132</name>
    <name evidence="7" type="ORF">HINF_LOCUS39039</name>
    <name evidence="8" type="ORF">HINF_LOCUS45885</name>
    <name evidence="3" type="ORF">HINF_LOCUS47268</name>
    <name evidence="4" type="ORF">HINF_LOCUS56316</name>
    <name evidence="5" type="ORF">HINF_LOCUS60252</name>
    <name evidence="9" type="ORF">HINF_LOCUS62310</name>
</gene>
<dbReference type="EMBL" id="CATOUU010000919">
    <property type="protein sequence ID" value="CAI9959623.1"/>
    <property type="molecule type" value="Genomic_DNA"/>
</dbReference>
<evidence type="ECO:0000313" key="2">
    <source>
        <dbReference type="EMBL" id="CAI9943487.1"/>
    </source>
</evidence>
<dbReference type="InterPro" id="IPR009072">
    <property type="entry name" value="Histone-fold"/>
</dbReference>
<dbReference type="EMBL" id="CAXDID020000150">
    <property type="protein sequence ID" value="CAL6041386.1"/>
    <property type="molecule type" value="Genomic_DNA"/>
</dbReference>
<evidence type="ECO:0000313" key="3">
    <source>
        <dbReference type="EMBL" id="CAI9959623.1"/>
    </source>
</evidence>
<dbReference type="InterPro" id="IPR003958">
    <property type="entry name" value="CBFA_NFYB_domain"/>
</dbReference>
<dbReference type="EMBL" id="CATOUU010001114">
    <property type="protein sequence ID" value="CAI9972607.1"/>
    <property type="molecule type" value="Genomic_DNA"/>
</dbReference>
<evidence type="ECO:0000313" key="9">
    <source>
        <dbReference type="EMBL" id="CAL6084655.1"/>
    </source>
</evidence>
<comment type="caution">
    <text evidence="3">The sequence shown here is derived from an EMBL/GenBank/DDBJ whole genome shotgun (WGS) entry which is preliminary data.</text>
</comment>
<evidence type="ECO:0000313" key="10">
    <source>
        <dbReference type="Proteomes" id="UP001642409"/>
    </source>
</evidence>
<dbReference type="EMBL" id="CAXDID020000200">
    <property type="protein sequence ID" value="CAL6054057.1"/>
    <property type="molecule type" value="Genomic_DNA"/>
</dbReference>
<feature type="domain" description="Transcription factor CBF/NF-Y/archaeal histone" evidence="1">
    <location>
        <begin position="8"/>
        <end position="71"/>
    </location>
</feature>
<evidence type="ECO:0000313" key="8">
    <source>
        <dbReference type="EMBL" id="CAL6054057.1"/>
    </source>
</evidence>
<protein>
    <submittedName>
        <fullName evidence="3">Histone-like transcription factor (CBF/NF-Y)</fullName>
    </submittedName>
    <submittedName>
        <fullName evidence="6">Histone-like_transcription factor (CBF/NF-Y)</fullName>
    </submittedName>
</protein>
<reference evidence="6 10" key="2">
    <citation type="submission" date="2024-07" db="EMBL/GenBank/DDBJ databases">
        <authorList>
            <person name="Akdeniz Z."/>
        </authorList>
    </citation>
    <scope>NUCLEOTIDE SEQUENCE [LARGE SCALE GENOMIC DNA]</scope>
</reference>
<dbReference type="EMBL" id="CAXDID020000096">
    <property type="protein sequence ID" value="CAL6024471.1"/>
    <property type="molecule type" value="Genomic_DNA"/>
</dbReference>
<dbReference type="EMBL" id="CAXDID020000380">
    <property type="protein sequence ID" value="CAL6084655.1"/>
    <property type="molecule type" value="Genomic_DNA"/>
</dbReference>
<evidence type="ECO:0000313" key="4">
    <source>
        <dbReference type="EMBL" id="CAI9968671.1"/>
    </source>
</evidence>
<reference evidence="3" key="1">
    <citation type="submission" date="2023-06" db="EMBL/GenBank/DDBJ databases">
        <authorList>
            <person name="Kurt Z."/>
        </authorList>
    </citation>
    <scope>NUCLEOTIDE SEQUENCE</scope>
</reference>